<dbReference type="InterPro" id="IPR032815">
    <property type="entry name" value="S8_pro-domain"/>
</dbReference>
<comment type="caution">
    <text evidence="3">The sequence shown here is derived from an EMBL/GenBank/DDBJ whole genome shotgun (WGS) entry which is preliminary data.</text>
</comment>
<organism evidence="3 4">
    <name type="scientific">Trichonephila clavata</name>
    <name type="common">Joro spider</name>
    <name type="synonym">Nephila clavata</name>
    <dbReference type="NCBI Taxonomy" id="2740835"/>
    <lineage>
        <taxon>Eukaryota</taxon>
        <taxon>Metazoa</taxon>
        <taxon>Ecdysozoa</taxon>
        <taxon>Arthropoda</taxon>
        <taxon>Chelicerata</taxon>
        <taxon>Arachnida</taxon>
        <taxon>Araneae</taxon>
        <taxon>Araneomorphae</taxon>
        <taxon>Entelegynae</taxon>
        <taxon>Araneoidea</taxon>
        <taxon>Nephilidae</taxon>
        <taxon>Trichonephila</taxon>
    </lineage>
</organism>
<feature type="signal peptide" evidence="1">
    <location>
        <begin position="1"/>
        <end position="25"/>
    </location>
</feature>
<evidence type="ECO:0000259" key="2">
    <source>
        <dbReference type="Pfam" id="PF16470"/>
    </source>
</evidence>
<protein>
    <recommendedName>
        <fullName evidence="2">Peptidase S8 pro-domain domain-containing protein</fullName>
    </recommendedName>
</protein>
<dbReference type="InterPro" id="IPR038466">
    <property type="entry name" value="S8_pro-domain_sf"/>
</dbReference>
<dbReference type="Proteomes" id="UP000887116">
    <property type="component" value="Unassembled WGS sequence"/>
</dbReference>
<name>A0A8X6JLP6_TRICU</name>
<feature type="chain" id="PRO_5036504728" description="Peptidase S8 pro-domain domain-containing protein" evidence="1">
    <location>
        <begin position="26"/>
        <end position="145"/>
    </location>
</feature>
<accession>A0A8X6JLP6</accession>
<dbReference type="OrthoDB" id="7611012at2759"/>
<evidence type="ECO:0000256" key="1">
    <source>
        <dbReference type="SAM" id="SignalP"/>
    </source>
</evidence>
<evidence type="ECO:0000313" key="3">
    <source>
        <dbReference type="EMBL" id="GFR11526.1"/>
    </source>
</evidence>
<dbReference type="EMBL" id="BMAO01006787">
    <property type="protein sequence ID" value="GFR11526.1"/>
    <property type="molecule type" value="Genomic_DNA"/>
</dbReference>
<dbReference type="AlphaFoldDB" id="A0A8X6JLP6"/>
<feature type="domain" description="Peptidase S8 pro-domain" evidence="2">
    <location>
        <begin position="31"/>
        <end position="92"/>
    </location>
</feature>
<proteinExistence type="predicted"/>
<reference evidence="3" key="1">
    <citation type="submission" date="2020-07" db="EMBL/GenBank/DDBJ databases">
        <title>Multicomponent nature underlies the extraordinary mechanical properties of spider dragline silk.</title>
        <authorList>
            <person name="Kono N."/>
            <person name="Nakamura H."/>
            <person name="Mori M."/>
            <person name="Yoshida Y."/>
            <person name="Ohtoshi R."/>
            <person name="Malay A.D."/>
            <person name="Moran D.A.P."/>
            <person name="Tomita M."/>
            <person name="Numata K."/>
            <person name="Arakawa K."/>
        </authorList>
    </citation>
    <scope>NUCLEOTIDE SEQUENCE</scope>
</reference>
<evidence type="ECO:0000313" key="4">
    <source>
        <dbReference type="Proteomes" id="UP000887116"/>
    </source>
</evidence>
<sequence length="145" mass="16934">MTANLAIIQLLILLMIFNVCKRINAKLYSDQFVVQIAGGSDVAKQVAKDHGFTYLGEMHNNHYHLEHRSIQKRSIEKSSTHHELLTKDDRPMIQKSEKKLMDHSKIWKLTKVFLEGKKIKLEECCQNNLYFSKFVRCPYGRTPDK</sequence>
<dbReference type="Pfam" id="PF16470">
    <property type="entry name" value="S8_pro-domain"/>
    <property type="match status" value="1"/>
</dbReference>
<keyword evidence="4" id="KW-1185">Reference proteome</keyword>
<dbReference type="Gene3D" id="3.30.70.850">
    <property type="entry name" value="Peptidase S8, pro-domain"/>
    <property type="match status" value="1"/>
</dbReference>
<dbReference type="SUPFAM" id="SSF54897">
    <property type="entry name" value="Protease propeptides/inhibitors"/>
    <property type="match status" value="1"/>
</dbReference>
<gene>
    <name evidence="3" type="ORF">TNCT_533001</name>
</gene>
<keyword evidence="1" id="KW-0732">Signal</keyword>